<proteinExistence type="predicted"/>
<keyword evidence="2" id="KW-1185">Reference proteome</keyword>
<comment type="caution">
    <text evidence="1">The sequence shown here is derived from an EMBL/GenBank/DDBJ whole genome shotgun (WGS) entry which is preliminary data.</text>
</comment>
<protein>
    <submittedName>
        <fullName evidence="1">Uncharacterized protein</fullName>
    </submittedName>
</protein>
<reference evidence="1 2" key="1">
    <citation type="submission" date="2019-02" db="EMBL/GenBank/DDBJ databases">
        <title>Deep-cultivation of Planctomycetes and their phenomic and genomic characterization uncovers novel biology.</title>
        <authorList>
            <person name="Wiegand S."/>
            <person name="Jogler M."/>
            <person name="Boedeker C."/>
            <person name="Pinto D."/>
            <person name="Vollmers J."/>
            <person name="Rivas-Marin E."/>
            <person name="Kohn T."/>
            <person name="Peeters S.H."/>
            <person name="Heuer A."/>
            <person name="Rast P."/>
            <person name="Oberbeckmann S."/>
            <person name="Bunk B."/>
            <person name="Jeske O."/>
            <person name="Meyerdierks A."/>
            <person name="Storesund J.E."/>
            <person name="Kallscheuer N."/>
            <person name="Luecker S."/>
            <person name="Lage O.M."/>
            <person name="Pohl T."/>
            <person name="Merkel B.J."/>
            <person name="Hornburger P."/>
            <person name="Mueller R.-W."/>
            <person name="Bruemmer F."/>
            <person name="Labrenz M."/>
            <person name="Spormann A.M."/>
            <person name="Op Den Camp H."/>
            <person name="Overmann J."/>
            <person name="Amann R."/>
            <person name="Jetten M.S.M."/>
            <person name="Mascher T."/>
            <person name="Medema M.H."/>
            <person name="Devos D.P."/>
            <person name="Kaster A.-K."/>
            <person name="Ovreas L."/>
            <person name="Rohde M."/>
            <person name="Galperin M.Y."/>
            <person name="Jogler C."/>
        </authorList>
    </citation>
    <scope>NUCLEOTIDE SEQUENCE [LARGE SCALE GENOMIC DNA]</scope>
    <source>
        <strain evidence="1 2">Pla123a</strain>
    </source>
</reference>
<dbReference type="EMBL" id="SJPO01000006">
    <property type="protein sequence ID" value="TWT75937.1"/>
    <property type="molecule type" value="Genomic_DNA"/>
</dbReference>
<evidence type="ECO:0000313" key="1">
    <source>
        <dbReference type="EMBL" id="TWT75937.1"/>
    </source>
</evidence>
<accession>A0A5C5YMA3</accession>
<sequence length="245" mass="28703">MRAPAWRPPDEPDLQSILFEAERDRYASRVELALQKVVWCYENATRLGPNCHGFMVLKQWFDLTRFLPAALEAFLQARERTRERVLADDDCWRQFHEYRAFNRYLKADSDTIDLFLQLHAESKPIASRVYYLAKDLLVGSQRYELCAHYSYPAEELRLVLESFRWDREELAGNIAVFSVTDELRWEFARKRLTRDAASLIALMAVTNQPQQAKKLAAQAKEAWDDEVYHQTIDNAIAGEFPKPLR</sequence>
<name>A0A5C5YMA3_9BACT</name>
<gene>
    <name evidence="1" type="ORF">Pla123a_27220</name>
</gene>
<organism evidence="1 2">
    <name type="scientific">Posidoniimonas polymericola</name>
    <dbReference type="NCBI Taxonomy" id="2528002"/>
    <lineage>
        <taxon>Bacteria</taxon>
        <taxon>Pseudomonadati</taxon>
        <taxon>Planctomycetota</taxon>
        <taxon>Planctomycetia</taxon>
        <taxon>Pirellulales</taxon>
        <taxon>Lacipirellulaceae</taxon>
        <taxon>Posidoniimonas</taxon>
    </lineage>
</organism>
<evidence type="ECO:0000313" key="2">
    <source>
        <dbReference type="Proteomes" id="UP000318478"/>
    </source>
</evidence>
<dbReference type="Proteomes" id="UP000318478">
    <property type="component" value="Unassembled WGS sequence"/>
</dbReference>
<dbReference type="AlphaFoldDB" id="A0A5C5YMA3"/>